<organism evidence="3 4">
    <name type="scientific">Ceratocystis fimbriata f. sp. platani</name>
    <dbReference type="NCBI Taxonomy" id="88771"/>
    <lineage>
        <taxon>Eukaryota</taxon>
        <taxon>Fungi</taxon>
        <taxon>Dikarya</taxon>
        <taxon>Ascomycota</taxon>
        <taxon>Pezizomycotina</taxon>
        <taxon>Sordariomycetes</taxon>
        <taxon>Hypocreomycetidae</taxon>
        <taxon>Microascales</taxon>
        <taxon>Ceratocystidaceae</taxon>
        <taxon>Ceratocystis</taxon>
    </lineage>
</organism>
<keyword evidence="4" id="KW-1185">Reference proteome</keyword>
<accession>A0A0F8CTX4</accession>
<evidence type="ECO:0000256" key="1">
    <source>
        <dbReference type="SAM" id="Coils"/>
    </source>
</evidence>
<evidence type="ECO:0000313" key="4">
    <source>
        <dbReference type="Proteomes" id="UP000034841"/>
    </source>
</evidence>
<sequence>MGSSCANPLSLGAEGIVLSTTSTPNAVNANIEHYLRMVKNSKVRKTRRTAAAKVAHDDDDESSENGFLSGADPNEKWDSGPENEPGPSEREGGVGYGNSGHDSNTSNMDVDEQCSSNLTSTADIFPLCDRIAQVTAALKTINTSHKQLTVAISRITDPKRGDKKAYEEAQKRRRALENVRDIWQDELNCLVEKRDKGQYVKNYIREQRLQGILYHDQTAATRFTVSDIFNIPDPKRSEPPPPGTKNHYRTLEDAIKAMKWEVPVSEHYMMESKLRTRHQTCGGTLSQKGPARVLADHVASVLEHMRVNKLDRPDLSRLKDKSEFLITKYCIENNELPPAVTSFCNTWGLSDLMMVVRGARSIYDTESTIFLRHLNASPDGQRFLAFHTSNREGMPSDLVDNAPLVYMNSKRPWPIDQMPRDQESYEAVLTLESQNIKAIMDPKTASDMAHEAIQLRKLGPCPYDAQVITDTGGLLPSTEHRDKVLKNKRAEAKWSGGARPQVKKSRI</sequence>
<dbReference type="EMBL" id="LBBL01000176">
    <property type="protein sequence ID" value="KKF94167.1"/>
    <property type="molecule type" value="Genomic_DNA"/>
</dbReference>
<name>A0A0F8CTX4_CERFI</name>
<evidence type="ECO:0000313" key="3">
    <source>
        <dbReference type="EMBL" id="KKF94167.1"/>
    </source>
</evidence>
<reference evidence="3 4" key="1">
    <citation type="submission" date="2015-04" db="EMBL/GenBank/DDBJ databases">
        <title>Genome sequence of Ceratocystis platani, a major pathogen of plane trees.</title>
        <authorList>
            <person name="Belbahri L."/>
        </authorList>
    </citation>
    <scope>NUCLEOTIDE SEQUENCE [LARGE SCALE GENOMIC DNA]</scope>
    <source>
        <strain evidence="3 4">CFO</strain>
    </source>
</reference>
<feature type="region of interest" description="Disordered" evidence="2">
    <location>
        <begin position="45"/>
        <end position="109"/>
    </location>
</feature>
<dbReference type="Proteomes" id="UP000034841">
    <property type="component" value="Unassembled WGS sequence"/>
</dbReference>
<comment type="caution">
    <text evidence="3">The sequence shown here is derived from an EMBL/GenBank/DDBJ whole genome shotgun (WGS) entry which is preliminary data.</text>
</comment>
<dbReference type="AlphaFoldDB" id="A0A0F8CTX4"/>
<proteinExistence type="predicted"/>
<gene>
    <name evidence="3" type="ORF">CFO_g3483</name>
</gene>
<keyword evidence="1" id="KW-0175">Coiled coil</keyword>
<evidence type="ECO:0000256" key="2">
    <source>
        <dbReference type="SAM" id="MobiDB-lite"/>
    </source>
</evidence>
<feature type="coiled-coil region" evidence="1">
    <location>
        <begin position="159"/>
        <end position="186"/>
    </location>
</feature>
<protein>
    <submittedName>
        <fullName evidence="3">Uncharacterized protein</fullName>
    </submittedName>
</protein>
<feature type="compositionally biased region" description="Polar residues" evidence="2">
    <location>
        <begin position="100"/>
        <end position="109"/>
    </location>
</feature>